<dbReference type="CDD" id="cd02440">
    <property type="entry name" value="AdoMet_MTases"/>
    <property type="match status" value="1"/>
</dbReference>
<dbReference type="EMBL" id="JAGTJQ010000003">
    <property type="protein sequence ID" value="KAH7035946.1"/>
    <property type="molecule type" value="Genomic_DNA"/>
</dbReference>
<dbReference type="InterPro" id="IPR029063">
    <property type="entry name" value="SAM-dependent_MTases_sf"/>
</dbReference>
<organism evidence="2 3">
    <name type="scientific">Microdochium trichocladiopsis</name>
    <dbReference type="NCBI Taxonomy" id="1682393"/>
    <lineage>
        <taxon>Eukaryota</taxon>
        <taxon>Fungi</taxon>
        <taxon>Dikarya</taxon>
        <taxon>Ascomycota</taxon>
        <taxon>Pezizomycotina</taxon>
        <taxon>Sordariomycetes</taxon>
        <taxon>Xylariomycetidae</taxon>
        <taxon>Xylariales</taxon>
        <taxon>Microdochiaceae</taxon>
        <taxon>Microdochium</taxon>
    </lineage>
</organism>
<proteinExistence type="predicted"/>
<evidence type="ECO:0000259" key="1">
    <source>
        <dbReference type="Pfam" id="PF08242"/>
    </source>
</evidence>
<keyword evidence="2" id="KW-0808">Transferase</keyword>
<dbReference type="AlphaFoldDB" id="A0A9P8YCP3"/>
<dbReference type="Pfam" id="PF08242">
    <property type="entry name" value="Methyltransf_12"/>
    <property type="match status" value="1"/>
</dbReference>
<dbReference type="Gene3D" id="3.40.50.150">
    <property type="entry name" value="Vaccinia Virus protein VP39"/>
    <property type="match status" value="1"/>
</dbReference>
<comment type="caution">
    <text evidence="2">The sequence shown here is derived from an EMBL/GenBank/DDBJ whole genome shotgun (WGS) entry which is preliminary data.</text>
</comment>
<dbReference type="SUPFAM" id="SSF53335">
    <property type="entry name" value="S-adenosyl-L-methionine-dependent methyltransferases"/>
    <property type="match status" value="1"/>
</dbReference>
<feature type="domain" description="Methyltransferase type 12" evidence="1">
    <location>
        <begin position="6"/>
        <end position="95"/>
    </location>
</feature>
<dbReference type="PANTHER" id="PTHR43464:SF71">
    <property type="entry name" value="METHYLTRANSFERASE, PUTATIVE-RELATED"/>
    <property type="match status" value="1"/>
</dbReference>
<dbReference type="Proteomes" id="UP000756346">
    <property type="component" value="Unassembled WGS sequence"/>
</dbReference>
<dbReference type="OrthoDB" id="10017101at2759"/>
<feature type="non-terminal residue" evidence="2">
    <location>
        <position position="1"/>
    </location>
</feature>
<evidence type="ECO:0000313" key="2">
    <source>
        <dbReference type="EMBL" id="KAH7035946.1"/>
    </source>
</evidence>
<feature type="non-terminal residue" evidence="2">
    <location>
        <position position="141"/>
    </location>
</feature>
<keyword evidence="3" id="KW-1185">Reference proteome</keyword>
<dbReference type="GO" id="GO:0032259">
    <property type="term" value="P:methylation"/>
    <property type="evidence" value="ECO:0007669"/>
    <property type="project" value="UniProtKB-KW"/>
</dbReference>
<gene>
    <name evidence="2" type="ORF">B0I36DRAFT_211888</name>
</gene>
<dbReference type="GO" id="GO:0010420">
    <property type="term" value="F:polyprenyldihydroxybenzoate methyltransferase activity"/>
    <property type="evidence" value="ECO:0007669"/>
    <property type="project" value="TreeGrafter"/>
</dbReference>
<keyword evidence="2" id="KW-0489">Methyltransferase</keyword>
<evidence type="ECO:0000313" key="3">
    <source>
        <dbReference type="Proteomes" id="UP000756346"/>
    </source>
</evidence>
<reference evidence="2" key="1">
    <citation type="journal article" date="2021" name="Nat. Commun.">
        <title>Genetic determinants of endophytism in the Arabidopsis root mycobiome.</title>
        <authorList>
            <person name="Mesny F."/>
            <person name="Miyauchi S."/>
            <person name="Thiergart T."/>
            <person name="Pickel B."/>
            <person name="Atanasova L."/>
            <person name="Karlsson M."/>
            <person name="Huettel B."/>
            <person name="Barry K.W."/>
            <person name="Haridas S."/>
            <person name="Chen C."/>
            <person name="Bauer D."/>
            <person name="Andreopoulos W."/>
            <person name="Pangilinan J."/>
            <person name="LaButti K."/>
            <person name="Riley R."/>
            <person name="Lipzen A."/>
            <person name="Clum A."/>
            <person name="Drula E."/>
            <person name="Henrissat B."/>
            <person name="Kohler A."/>
            <person name="Grigoriev I.V."/>
            <person name="Martin F.M."/>
            <person name="Hacquard S."/>
        </authorList>
    </citation>
    <scope>NUCLEOTIDE SEQUENCE</scope>
    <source>
        <strain evidence="2">MPI-CAGE-CH-0230</strain>
    </source>
</reference>
<dbReference type="GeneID" id="70178470"/>
<name>A0A9P8YCP3_9PEZI</name>
<accession>A0A9P8YCP3</accession>
<sequence length="141" mass="14788">PVFTYLDVGCGPGSITIDFAQRFPRAFIVGVDPAESFIRAATSRAAELGVRNVLFLTGDGTFDVVSCHQVLSHLQPSRRPAALRNMHDLARKGGVGGGGGGGGGGGIVAAREAELEGLMSIHPETPLLSQWRALFYGVLRA</sequence>
<dbReference type="InterPro" id="IPR013217">
    <property type="entry name" value="Methyltransf_12"/>
</dbReference>
<dbReference type="RefSeq" id="XP_046016039.1">
    <property type="nucleotide sequence ID" value="XM_046148924.1"/>
</dbReference>
<dbReference type="PANTHER" id="PTHR43464">
    <property type="entry name" value="METHYLTRANSFERASE"/>
    <property type="match status" value="1"/>
</dbReference>
<protein>
    <submittedName>
        <fullName evidence="2">S-adenosyl-L-methionine-dependent methyltransferase</fullName>
    </submittedName>
</protein>